<feature type="chain" id="PRO_5047517867" description="Outer membrane protein beta-barrel domain-containing protein" evidence="1">
    <location>
        <begin position="20"/>
        <end position="220"/>
    </location>
</feature>
<dbReference type="Proteomes" id="UP000624701">
    <property type="component" value="Unassembled WGS sequence"/>
</dbReference>
<accession>A0ABQ2C0T2</accession>
<sequence>MKKMIITTLLFMFSISIVAQNDSIPNDKPYRYDSSFADYWKTVTFKIGGGVLLPQGKLNDYFGISPLVELSLDFPVTESKSLELALQFVIPDQKNGFEYQRLADRVETKATFLFNPMLRFKKNFSQSNSKKLILGVGLGASVITTDARNTDFFDTSDDRNKYEVITAFLVSPSLEYAKTFKKNNEFTLSLGLNYTPYKIEGALQEDIGSIALTPRLLYSF</sequence>
<evidence type="ECO:0008006" key="4">
    <source>
        <dbReference type="Google" id="ProtNLM"/>
    </source>
</evidence>
<evidence type="ECO:0000313" key="3">
    <source>
        <dbReference type="Proteomes" id="UP000624701"/>
    </source>
</evidence>
<keyword evidence="1" id="KW-0732">Signal</keyword>
<keyword evidence="3" id="KW-1185">Reference proteome</keyword>
<reference evidence="3" key="1">
    <citation type="journal article" date="2019" name="Int. J. Syst. Evol. Microbiol.">
        <title>The Global Catalogue of Microorganisms (GCM) 10K type strain sequencing project: providing services to taxonomists for standard genome sequencing and annotation.</title>
        <authorList>
            <consortium name="The Broad Institute Genomics Platform"/>
            <consortium name="The Broad Institute Genome Sequencing Center for Infectious Disease"/>
            <person name="Wu L."/>
            <person name="Ma J."/>
        </authorList>
    </citation>
    <scope>NUCLEOTIDE SEQUENCE [LARGE SCALE GENOMIC DNA]</scope>
    <source>
        <strain evidence="3">CCM 8681</strain>
    </source>
</reference>
<comment type="caution">
    <text evidence="2">The sequence shown here is derived from an EMBL/GenBank/DDBJ whole genome shotgun (WGS) entry which is preliminary data.</text>
</comment>
<dbReference type="RefSeq" id="WP_188373636.1">
    <property type="nucleotide sequence ID" value="NZ_BMDQ01000001.1"/>
</dbReference>
<dbReference type="EMBL" id="BMDQ01000001">
    <property type="protein sequence ID" value="GGI56738.1"/>
    <property type="molecule type" value="Genomic_DNA"/>
</dbReference>
<protein>
    <recommendedName>
        <fullName evidence="4">Outer membrane protein beta-barrel domain-containing protein</fullName>
    </recommendedName>
</protein>
<gene>
    <name evidence="2" type="ORF">GCM10011444_10470</name>
</gene>
<proteinExistence type="predicted"/>
<evidence type="ECO:0000313" key="2">
    <source>
        <dbReference type="EMBL" id="GGI56738.1"/>
    </source>
</evidence>
<organism evidence="2 3">
    <name type="scientific">Winogradskyella haliclonae</name>
    <dbReference type="NCBI Taxonomy" id="2048558"/>
    <lineage>
        <taxon>Bacteria</taxon>
        <taxon>Pseudomonadati</taxon>
        <taxon>Bacteroidota</taxon>
        <taxon>Flavobacteriia</taxon>
        <taxon>Flavobacteriales</taxon>
        <taxon>Flavobacteriaceae</taxon>
        <taxon>Winogradskyella</taxon>
    </lineage>
</organism>
<name>A0ABQ2C0T2_9FLAO</name>
<feature type="signal peptide" evidence="1">
    <location>
        <begin position="1"/>
        <end position="19"/>
    </location>
</feature>
<evidence type="ECO:0000256" key="1">
    <source>
        <dbReference type="SAM" id="SignalP"/>
    </source>
</evidence>